<feature type="repeat" description="TPR" evidence="1">
    <location>
        <begin position="34"/>
        <end position="67"/>
    </location>
</feature>
<dbReference type="Pfam" id="PF12895">
    <property type="entry name" value="ANAPC3"/>
    <property type="match status" value="1"/>
</dbReference>
<evidence type="ECO:0000313" key="2">
    <source>
        <dbReference type="EMBL" id="SMC20758.1"/>
    </source>
</evidence>
<reference evidence="2 3" key="1">
    <citation type="submission" date="2017-04" db="EMBL/GenBank/DDBJ databases">
        <authorList>
            <person name="Afonso C.L."/>
            <person name="Miller P.J."/>
            <person name="Scott M.A."/>
            <person name="Spackman E."/>
            <person name="Goraichik I."/>
            <person name="Dimitrov K.M."/>
            <person name="Suarez D.L."/>
            <person name="Swayne D.E."/>
        </authorList>
    </citation>
    <scope>NUCLEOTIDE SEQUENCE [LARGE SCALE GENOMIC DNA]</scope>
    <source>
        <strain evidence="2 3">DSM 12555</strain>
    </source>
</reference>
<dbReference type="Proteomes" id="UP000192468">
    <property type="component" value="Unassembled WGS sequence"/>
</dbReference>
<accession>A0A1W1XAN2</accession>
<dbReference type="SUPFAM" id="SSF48452">
    <property type="entry name" value="TPR-like"/>
    <property type="match status" value="1"/>
</dbReference>
<protein>
    <submittedName>
        <fullName evidence="2">Tetratricopeptide repeat-containing protein</fullName>
    </submittedName>
</protein>
<dbReference type="SMART" id="SM00028">
    <property type="entry name" value="TPR"/>
    <property type="match status" value="3"/>
</dbReference>
<dbReference type="EMBL" id="FWXH01000003">
    <property type="protein sequence ID" value="SMC20758.1"/>
    <property type="molecule type" value="Genomic_DNA"/>
</dbReference>
<name>A0A1W1XAN2_9CLOT</name>
<dbReference type="AlphaFoldDB" id="A0A1W1XAN2"/>
<gene>
    <name evidence="2" type="ORF">SAMN02745134_01082</name>
</gene>
<dbReference type="Gene3D" id="1.25.40.10">
    <property type="entry name" value="Tetratricopeptide repeat domain"/>
    <property type="match status" value="1"/>
</dbReference>
<dbReference type="InterPro" id="IPR019734">
    <property type="entry name" value="TPR_rpt"/>
</dbReference>
<evidence type="ECO:0000256" key="1">
    <source>
        <dbReference type="PROSITE-ProRule" id="PRU00339"/>
    </source>
</evidence>
<proteinExistence type="predicted"/>
<dbReference type="STRING" id="1121291.SAMN02745134_01082"/>
<evidence type="ECO:0000313" key="3">
    <source>
        <dbReference type="Proteomes" id="UP000192468"/>
    </source>
</evidence>
<dbReference type="InterPro" id="IPR011990">
    <property type="entry name" value="TPR-like_helical_dom_sf"/>
</dbReference>
<dbReference type="RefSeq" id="WP_084114483.1">
    <property type="nucleotide sequence ID" value="NZ_FWXH01000003.1"/>
</dbReference>
<dbReference type="PROSITE" id="PS50005">
    <property type="entry name" value="TPR"/>
    <property type="match status" value="1"/>
</dbReference>
<dbReference type="Pfam" id="PF13181">
    <property type="entry name" value="TPR_8"/>
    <property type="match status" value="1"/>
</dbReference>
<keyword evidence="3" id="KW-1185">Reference proteome</keyword>
<organism evidence="2 3">
    <name type="scientific">Clostridium acidisoli DSM 12555</name>
    <dbReference type="NCBI Taxonomy" id="1121291"/>
    <lineage>
        <taxon>Bacteria</taxon>
        <taxon>Bacillati</taxon>
        <taxon>Bacillota</taxon>
        <taxon>Clostridia</taxon>
        <taxon>Eubacteriales</taxon>
        <taxon>Clostridiaceae</taxon>
        <taxon>Clostridium</taxon>
    </lineage>
</organism>
<sequence length="119" mass="13935">MNYFNDANDYYNKKDYKNALNFYLKSVKLKENETASLYNAAVCLIKLGTYDKAISLLERAIKLKQDSRYFFNLGYCNIMLKNKKKALIYFNTAWSLDNSDNDCERAISMITKSYKKDAI</sequence>
<keyword evidence="1" id="KW-0802">TPR repeat</keyword>
<dbReference type="OrthoDB" id="1907609at2"/>